<dbReference type="RefSeq" id="WP_354601951.1">
    <property type="nucleotide sequence ID" value="NZ_JBEWZI010000017.1"/>
</dbReference>
<organism evidence="3 4">
    <name type="scientific">Uliginosibacterium flavum</name>
    <dbReference type="NCBI Taxonomy" id="1396831"/>
    <lineage>
        <taxon>Bacteria</taxon>
        <taxon>Pseudomonadati</taxon>
        <taxon>Pseudomonadota</taxon>
        <taxon>Betaproteobacteria</taxon>
        <taxon>Rhodocyclales</taxon>
        <taxon>Zoogloeaceae</taxon>
        <taxon>Uliginosibacterium</taxon>
    </lineage>
</organism>
<dbReference type="Gene3D" id="3.40.640.10">
    <property type="entry name" value="Type I PLP-dependent aspartate aminotransferase-like (Major domain)"/>
    <property type="match status" value="1"/>
</dbReference>
<dbReference type="EMBL" id="JBEWZI010000017">
    <property type="protein sequence ID" value="MET7015493.1"/>
    <property type="molecule type" value="Genomic_DNA"/>
</dbReference>
<dbReference type="PANTHER" id="PTHR30244">
    <property type="entry name" value="TRANSAMINASE"/>
    <property type="match status" value="1"/>
</dbReference>
<comment type="similarity">
    <text evidence="1 2">Belongs to the DegT/DnrJ/EryC1 family.</text>
</comment>
<sequence>MTQPPLQPIPVNEPLLDGDEKRLLIECIETGWISSEGPFVQRFEAAFAARVGRRHGIAVANGSVALDASVVALGIGAGDEVILPSFTIISCAAAIVRAGATPVVVDCDPLTWNMDVSAVEACITPRTKAIMAVHIYGLPTDMVALCALAEKHGLAIIEDAAEAHGQTCAGRPCGSFGALSTFSFYPNKHLTTGEGGMIVTDDDALAERCRSLRNLCFQPARRFVHEELGWNFRLTNLQAALGVAQLGRLDEFIARKRRMGARYAELLGDIPGLQLPLPSTEQADNHYWVFGIVIGPEHDLDAEAVMQQLSAHKIGSRPFFWPMHEQPVFHKMGLFPHASLPVAENIARRGFYLPSGLALTDTQMDRVAAVMHDIFKH</sequence>
<name>A0ABV2TQU1_9RHOO</name>
<dbReference type="PANTHER" id="PTHR30244:SF34">
    <property type="entry name" value="DTDP-4-AMINO-4,6-DIDEOXYGALACTOSE TRANSAMINASE"/>
    <property type="match status" value="1"/>
</dbReference>
<comment type="caution">
    <text evidence="3">The sequence shown here is derived from an EMBL/GenBank/DDBJ whole genome shotgun (WGS) entry which is preliminary data.</text>
</comment>
<evidence type="ECO:0000256" key="1">
    <source>
        <dbReference type="ARBA" id="ARBA00037999"/>
    </source>
</evidence>
<dbReference type="InterPro" id="IPR015424">
    <property type="entry name" value="PyrdxlP-dep_Trfase"/>
</dbReference>
<proteinExistence type="inferred from homology"/>
<reference evidence="3 4" key="1">
    <citation type="submission" date="2024-07" db="EMBL/GenBank/DDBJ databases">
        <title>Uliginosibacterium flavum JJ3220;KACC:17644.</title>
        <authorList>
            <person name="Kim M.K."/>
        </authorList>
    </citation>
    <scope>NUCLEOTIDE SEQUENCE [LARGE SCALE GENOMIC DNA]</scope>
    <source>
        <strain evidence="3 4">KACC:17644</strain>
    </source>
</reference>
<evidence type="ECO:0000313" key="4">
    <source>
        <dbReference type="Proteomes" id="UP001549691"/>
    </source>
</evidence>
<dbReference type="SUPFAM" id="SSF53383">
    <property type="entry name" value="PLP-dependent transferases"/>
    <property type="match status" value="1"/>
</dbReference>
<dbReference type="EC" id="2.6.1.-" evidence="3"/>
<accession>A0ABV2TQU1</accession>
<dbReference type="InterPro" id="IPR015422">
    <property type="entry name" value="PyrdxlP-dep_Trfase_small"/>
</dbReference>
<gene>
    <name evidence="3" type="ORF">ABXR19_14995</name>
</gene>
<keyword evidence="4" id="KW-1185">Reference proteome</keyword>
<evidence type="ECO:0000313" key="3">
    <source>
        <dbReference type="EMBL" id="MET7015493.1"/>
    </source>
</evidence>
<dbReference type="CDD" id="cd00616">
    <property type="entry name" value="AHBA_syn"/>
    <property type="match status" value="1"/>
</dbReference>
<dbReference type="InterPro" id="IPR015421">
    <property type="entry name" value="PyrdxlP-dep_Trfase_major"/>
</dbReference>
<evidence type="ECO:0000256" key="2">
    <source>
        <dbReference type="RuleBase" id="RU004508"/>
    </source>
</evidence>
<keyword evidence="3" id="KW-0032">Aminotransferase</keyword>
<dbReference type="Gene3D" id="3.90.1150.10">
    <property type="entry name" value="Aspartate Aminotransferase, domain 1"/>
    <property type="match status" value="1"/>
</dbReference>
<dbReference type="InterPro" id="IPR000653">
    <property type="entry name" value="DegT/StrS_aminotransferase"/>
</dbReference>
<dbReference type="PIRSF" id="PIRSF000390">
    <property type="entry name" value="PLP_StrS"/>
    <property type="match status" value="1"/>
</dbReference>
<keyword evidence="3" id="KW-0808">Transferase</keyword>
<dbReference type="Proteomes" id="UP001549691">
    <property type="component" value="Unassembled WGS sequence"/>
</dbReference>
<protein>
    <submittedName>
        <fullName evidence="3">DegT/DnrJ/EryC1/StrS family aminotransferase</fullName>
        <ecNumber evidence="3">2.6.1.-</ecNumber>
    </submittedName>
</protein>
<keyword evidence="2" id="KW-0663">Pyridoxal phosphate</keyword>
<dbReference type="GO" id="GO:0008483">
    <property type="term" value="F:transaminase activity"/>
    <property type="evidence" value="ECO:0007669"/>
    <property type="project" value="UniProtKB-KW"/>
</dbReference>
<dbReference type="Pfam" id="PF01041">
    <property type="entry name" value="DegT_DnrJ_EryC1"/>
    <property type="match status" value="1"/>
</dbReference>